<keyword evidence="4" id="KW-0804">Transcription</keyword>
<dbReference type="AlphaFoldDB" id="A0A660KS53"/>
<dbReference type="SMART" id="SM01019">
    <property type="entry name" value="B3"/>
    <property type="match status" value="1"/>
</dbReference>
<evidence type="ECO:0000256" key="2">
    <source>
        <dbReference type="ARBA" id="ARBA00023015"/>
    </source>
</evidence>
<dbReference type="PROSITE" id="PS50863">
    <property type="entry name" value="B3"/>
    <property type="match status" value="1"/>
</dbReference>
<dbReference type="InterPro" id="IPR015300">
    <property type="entry name" value="DNA-bd_pseudobarrel_sf"/>
</dbReference>
<keyword evidence="8" id="KW-1185">Reference proteome</keyword>
<dbReference type="InterPro" id="IPR044837">
    <property type="entry name" value="REM16-like"/>
</dbReference>
<dbReference type="Pfam" id="PF02362">
    <property type="entry name" value="B3"/>
    <property type="match status" value="1"/>
</dbReference>
<protein>
    <recommendedName>
        <fullName evidence="6">TF-B3 domain-containing protein</fullName>
    </recommendedName>
</protein>
<dbReference type="OrthoDB" id="638806at2759"/>
<keyword evidence="2" id="KW-0805">Transcription regulation</keyword>
<dbReference type="Gene3D" id="2.40.330.10">
    <property type="entry name" value="DNA-binding pseudobarrel domain"/>
    <property type="match status" value="1"/>
</dbReference>
<keyword evidence="3" id="KW-0238">DNA-binding</keyword>
<keyword evidence="5" id="KW-0539">Nucleus</keyword>
<dbReference type="EMBL" id="CM017324">
    <property type="protein sequence ID" value="KAE8038135.1"/>
    <property type="molecule type" value="Genomic_DNA"/>
</dbReference>
<dbReference type="CDD" id="cd10017">
    <property type="entry name" value="B3_DNA"/>
    <property type="match status" value="1"/>
</dbReference>
<reference evidence="7 8" key="1">
    <citation type="submission" date="2019-06" db="EMBL/GenBank/DDBJ databases">
        <title>A chromosomal-level reference genome of Carpinus fangiana (Coryloideae, Betulaceae).</title>
        <authorList>
            <person name="Yang X."/>
            <person name="Wang Z."/>
            <person name="Zhang L."/>
            <person name="Hao G."/>
            <person name="Liu J."/>
            <person name="Yang Y."/>
        </authorList>
    </citation>
    <scope>NUCLEOTIDE SEQUENCE [LARGE SCALE GENOMIC DNA]</scope>
    <source>
        <strain evidence="7">Cfa_2016G</strain>
        <tissue evidence="7">Leaf</tissue>
    </source>
</reference>
<evidence type="ECO:0000313" key="7">
    <source>
        <dbReference type="EMBL" id="KAE8038135.1"/>
    </source>
</evidence>
<dbReference type="GO" id="GO:0003677">
    <property type="term" value="F:DNA binding"/>
    <property type="evidence" value="ECO:0007669"/>
    <property type="project" value="UniProtKB-KW"/>
</dbReference>
<evidence type="ECO:0000256" key="3">
    <source>
        <dbReference type="ARBA" id="ARBA00023125"/>
    </source>
</evidence>
<dbReference type="EMBL" id="CM017324">
    <property type="protein sequence ID" value="KAE8038134.1"/>
    <property type="molecule type" value="Genomic_DNA"/>
</dbReference>
<organism evidence="7 8">
    <name type="scientific">Carpinus fangiana</name>
    <dbReference type="NCBI Taxonomy" id="176857"/>
    <lineage>
        <taxon>Eukaryota</taxon>
        <taxon>Viridiplantae</taxon>
        <taxon>Streptophyta</taxon>
        <taxon>Embryophyta</taxon>
        <taxon>Tracheophyta</taxon>
        <taxon>Spermatophyta</taxon>
        <taxon>Magnoliopsida</taxon>
        <taxon>eudicotyledons</taxon>
        <taxon>Gunneridae</taxon>
        <taxon>Pentapetalae</taxon>
        <taxon>rosids</taxon>
        <taxon>fabids</taxon>
        <taxon>Fagales</taxon>
        <taxon>Betulaceae</taxon>
        <taxon>Carpinus</taxon>
    </lineage>
</organism>
<evidence type="ECO:0000313" key="8">
    <source>
        <dbReference type="Proteomes" id="UP000327013"/>
    </source>
</evidence>
<dbReference type="PANTHER" id="PTHR31391">
    <property type="entry name" value="B3 DOMAIN-CONTAINING PROTEIN OS11G0197600-RELATED"/>
    <property type="match status" value="1"/>
</dbReference>
<accession>A0A660KS53</accession>
<evidence type="ECO:0000256" key="1">
    <source>
        <dbReference type="ARBA" id="ARBA00004123"/>
    </source>
</evidence>
<evidence type="ECO:0000256" key="4">
    <source>
        <dbReference type="ARBA" id="ARBA00023163"/>
    </source>
</evidence>
<evidence type="ECO:0000259" key="6">
    <source>
        <dbReference type="PROSITE" id="PS50863"/>
    </source>
</evidence>
<feature type="domain" description="TF-B3" evidence="6">
    <location>
        <begin position="26"/>
        <end position="122"/>
    </location>
</feature>
<gene>
    <name evidence="7" type="ORF">FH972_010675</name>
</gene>
<dbReference type="InterPro" id="IPR003340">
    <property type="entry name" value="B3_DNA-bd"/>
</dbReference>
<name>A0A660KS53_9ROSI</name>
<dbReference type="Proteomes" id="UP000327013">
    <property type="component" value="Chromosome 4"/>
</dbReference>
<proteinExistence type="predicted"/>
<sequence>MEPELNPVQSELEGDEHWPLSGKPYFHFIIGKSHVKPQYQMVVPMKLHQIIPSLVIPTVLTYRGKNWEMSYSGASGRHKKIVSGWRAFIDDNNVKVGDACVFELMECCSTKLVFRVQILKGDFPSELLDQVNLEGESSDAPIVID</sequence>
<dbReference type="SUPFAM" id="SSF101936">
    <property type="entry name" value="DNA-binding pseudobarrel domain"/>
    <property type="match status" value="1"/>
</dbReference>
<dbReference type="PANTHER" id="PTHR31391:SF64">
    <property type="entry name" value="B3 DOMAIN-CONTAINING PROTEIN OS06G0112300"/>
    <property type="match status" value="1"/>
</dbReference>
<evidence type="ECO:0000256" key="5">
    <source>
        <dbReference type="ARBA" id="ARBA00023242"/>
    </source>
</evidence>
<comment type="subcellular location">
    <subcellularLocation>
        <location evidence="1">Nucleus</location>
    </subcellularLocation>
</comment>
<dbReference type="GO" id="GO:0005634">
    <property type="term" value="C:nucleus"/>
    <property type="evidence" value="ECO:0007669"/>
    <property type="project" value="UniProtKB-SubCell"/>
</dbReference>